<dbReference type="Proteomes" id="UP000283269">
    <property type="component" value="Unassembled WGS sequence"/>
</dbReference>
<protein>
    <submittedName>
        <fullName evidence="1">Uncharacterized protein</fullName>
    </submittedName>
</protein>
<gene>
    <name evidence="1" type="ORF">CVT25_005079</name>
</gene>
<reference evidence="1 2" key="1">
    <citation type="journal article" date="2018" name="Evol. Lett.">
        <title>Horizontal gene cluster transfer increased hallucinogenic mushroom diversity.</title>
        <authorList>
            <person name="Reynolds H.T."/>
            <person name="Vijayakumar V."/>
            <person name="Gluck-Thaler E."/>
            <person name="Korotkin H.B."/>
            <person name="Matheny P.B."/>
            <person name="Slot J.C."/>
        </authorList>
    </citation>
    <scope>NUCLEOTIDE SEQUENCE [LARGE SCALE GENOMIC DNA]</scope>
    <source>
        <strain evidence="1 2">2631</strain>
    </source>
</reference>
<accession>A0A409XDZ7</accession>
<dbReference type="AlphaFoldDB" id="A0A409XDZ7"/>
<sequence>MYDRWTDGWNVVVGGIDYRSRGCDVKTYNLPKSLLLAGHKLKINTFGPKKRATQILIDVNRTKFKVSADPPTIMVSVNSRRNAAMIIIPWIVGALNSVFAGPTIEGMPPNRDYMTNKCWVEGDQEPTHKYTMKPDAFAKLRHKSNCHGGVYKGDIC</sequence>
<evidence type="ECO:0000313" key="2">
    <source>
        <dbReference type="Proteomes" id="UP000283269"/>
    </source>
</evidence>
<evidence type="ECO:0000313" key="1">
    <source>
        <dbReference type="EMBL" id="PPQ88980.1"/>
    </source>
</evidence>
<keyword evidence="2" id="KW-1185">Reference proteome</keyword>
<dbReference type="OrthoDB" id="2920843at2759"/>
<dbReference type="EMBL" id="NHYD01001970">
    <property type="protein sequence ID" value="PPQ88980.1"/>
    <property type="molecule type" value="Genomic_DNA"/>
</dbReference>
<comment type="caution">
    <text evidence="1">The sequence shown here is derived from an EMBL/GenBank/DDBJ whole genome shotgun (WGS) entry which is preliminary data.</text>
</comment>
<name>A0A409XDZ7_PSICY</name>
<proteinExistence type="predicted"/>
<dbReference type="InParanoid" id="A0A409XDZ7"/>
<organism evidence="1 2">
    <name type="scientific">Psilocybe cyanescens</name>
    <dbReference type="NCBI Taxonomy" id="93625"/>
    <lineage>
        <taxon>Eukaryota</taxon>
        <taxon>Fungi</taxon>
        <taxon>Dikarya</taxon>
        <taxon>Basidiomycota</taxon>
        <taxon>Agaricomycotina</taxon>
        <taxon>Agaricomycetes</taxon>
        <taxon>Agaricomycetidae</taxon>
        <taxon>Agaricales</taxon>
        <taxon>Agaricineae</taxon>
        <taxon>Strophariaceae</taxon>
        <taxon>Psilocybe</taxon>
    </lineage>
</organism>